<evidence type="ECO:0000256" key="1">
    <source>
        <dbReference type="SAM" id="MobiDB-lite"/>
    </source>
</evidence>
<feature type="region of interest" description="Disordered" evidence="1">
    <location>
        <begin position="83"/>
        <end position="113"/>
    </location>
</feature>
<sequence>MTGRDLSILEGQLHDHLGVSECRVRFVAQATGFTLQIRHSGLQHTLFTQRGSPRVFKNLTLAAAFLKERGVKRFTVMLVQPSASKKGAKATEVGKKKLKRKPAEPRRFLPDLE</sequence>
<dbReference type="Proteomes" id="UP000269044">
    <property type="component" value="Unassembled WGS sequence"/>
</dbReference>
<dbReference type="EMBL" id="RBRA01000379">
    <property type="protein sequence ID" value="RMQ16029.1"/>
    <property type="molecule type" value="Genomic_DNA"/>
</dbReference>
<dbReference type="AlphaFoldDB" id="A0A0P9P5F8"/>
<proteinExistence type="predicted"/>
<evidence type="ECO:0000313" key="3">
    <source>
        <dbReference type="Proteomes" id="UP000269044"/>
    </source>
</evidence>
<dbReference type="RefSeq" id="WP_057438326.1">
    <property type="nucleotide sequence ID" value="NZ_LJQH01000398.1"/>
</dbReference>
<protein>
    <submittedName>
        <fullName evidence="2">Uncharacterized protein</fullName>
    </submittedName>
</protein>
<gene>
    <name evidence="2" type="ORF">ALQ08_200192</name>
</gene>
<feature type="compositionally biased region" description="Basic and acidic residues" evidence="1">
    <location>
        <begin position="101"/>
        <end position="113"/>
    </location>
</feature>
<accession>A0A0P9P5F8</accession>
<comment type="caution">
    <text evidence="2">The sequence shown here is derived from an EMBL/GenBank/DDBJ whole genome shotgun (WGS) entry which is preliminary data.</text>
</comment>
<evidence type="ECO:0000313" key="2">
    <source>
        <dbReference type="EMBL" id="RMQ16029.1"/>
    </source>
</evidence>
<reference evidence="2 3" key="1">
    <citation type="submission" date="2018-08" db="EMBL/GenBank/DDBJ databases">
        <title>Recombination of ecologically and evolutionarily significant loci maintains genetic cohesion in the Pseudomonas syringae species complex.</title>
        <authorList>
            <person name="Dillon M."/>
            <person name="Thakur S."/>
            <person name="Almeida R.N.D."/>
            <person name="Weir B.S."/>
            <person name="Guttman D.S."/>
        </authorList>
    </citation>
    <scope>NUCLEOTIDE SEQUENCE [LARGE SCALE GENOMIC DNA]</scope>
    <source>
        <strain evidence="2 3">ICMP 13052</strain>
    </source>
</reference>
<organism evidence="2 3">
    <name type="scientific">Pseudomonas syringae pv. delphinii</name>
    <dbReference type="NCBI Taxonomy" id="192088"/>
    <lineage>
        <taxon>Bacteria</taxon>
        <taxon>Pseudomonadati</taxon>
        <taxon>Pseudomonadota</taxon>
        <taxon>Gammaproteobacteria</taxon>
        <taxon>Pseudomonadales</taxon>
        <taxon>Pseudomonadaceae</taxon>
        <taxon>Pseudomonas</taxon>
    </lineage>
</organism>
<name>A0A0P9P5F8_9PSED</name>